<dbReference type="Gene3D" id="1.10.10.10">
    <property type="entry name" value="Winged helix-like DNA-binding domain superfamily/Winged helix DNA-binding domain"/>
    <property type="match status" value="1"/>
</dbReference>
<reference evidence="7" key="1">
    <citation type="submission" date="2016-10" db="EMBL/GenBank/DDBJ databases">
        <authorList>
            <person name="Varghese N."/>
            <person name="Submissions S."/>
        </authorList>
    </citation>
    <scope>NUCLEOTIDE SEQUENCE [LARGE SCALE GENOMIC DNA]</scope>
    <source>
        <strain evidence="7">ATCC 700689</strain>
    </source>
</reference>
<dbReference type="Pfam" id="PF00126">
    <property type="entry name" value="HTH_1"/>
    <property type="match status" value="1"/>
</dbReference>
<dbReference type="InterPro" id="IPR036388">
    <property type="entry name" value="WH-like_DNA-bd_sf"/>
</dbReference>
<dbReference type="EMBL" id="FNCO01000002">
    <property type="protein sequence ID" value="SDG56028.1"/>
    <property type="molecule type" value="Genomic_DNA"/>
</dbReference>
<dbReference type="CDD" id="cd08432">
    <property type="entry name" value="PBP2_GcdR_TrpI_HvrB_AmpR_like"/>
    <property type="match status" value="1"/>
</dbReference>
<gene>
    <name evidence="6" type="ORF">SAMN05216605_102421</name>
</gene>
<dbReference type="OrthoDB" id="5526340at2"/>
<evidence type="ECO:0000256" key="3">
    <source>
        <dbReference type="ARBA" id="ARBA00023125"/>
    </source>
</evidence>
<dbReference type="PROSITE" id="PS50931">
    <property type="entry name" value="HTH_LYSR"/>
    <property type="match status" value="1"/>
</dbReference>
<sequence>MAAIKFPSMAALRGFEACVRHLNFSQAALELHVTQSAISHQVRQLEELLGTELFDRSAGAIVVTQAGIELLPIVRQFLKDFAALATRFEREAPGSSQIELFVHDSFANTWLIPRLPSFYASHPDIQIQLNTEDFSRFDNANGQAAIRLESQEAAWPGFYSEYILAERTFPVCSPALVERLGRPETPADVLDFPLILRSRSMANGEQISTPSWDYWLQRNALTPSSLNCALVVPHSNMAVSAAIRGLGVAMARTSHISDELRTGTLQKLLDEEMESDTGYHFLCSSGKQNSPEIRAVLEWLKTEIRGATP</sequence>
<evidence type="ECO:0000256" key="4">
    <source>
        <dbReference type="ARBA" id="ARBA00023163"/>
    </source>
</evidence>
<keyword evidence="3" id="KW-0238">DNA-binding</keyword>
<protein>
    <submittedName>
        <fullName evidence="6">LysR family transcriptional regulator, glycine cleavage system transcriptional activator</fullName>
    </submittedName>
</protein>
<dbReference type="PRINTS" id="PR00039">
    <property type="entry name" value="HTHLYSR"/>
</dbReference>
<keyword evidence="4" id="KW-0804">Transcription</keyword>
<dbReference type="InterPro" id="IPR000847">
    <property type="entry name" value="LysR_HTH_N"/>
</dbReference>
<dbReference type="SUPFAM" id="SSF46785">
    <property type="entry name" value="Winged helix' DNA-binding domain"/>
    <property type="match status" value="1"/>
</dbReference>
<dbReference type="Gene3D" id="3.40.190.10">
    <property type="entry name" value="Periplasmic binding protein-like II"/>
    <property type="match status" value="2"/>
</dbReference>
<dbReference type="InterPro" id="IPR058163">
    <property type="entry name" value="LysR-type_TF_proteobact-type"/>
</dbReference>
<keyword evidence="2" id="KW-0805">Transcription regulation</keyword>
<dbReference type="PANTHER" id="PTHR30537">
    <property type="entry name" value="HTH-TYPE TRANSCRIPTIONAL REGULATOR"/>
    <property type="match status" value="1"/>
</dbReference>
<dbReference type="GO" id="GO:0003700">
    <property type="term" value="F:DNA-binding transcription factor activity"/>
    <property type="evidence" value="ECO:0007669"/>
    <property type="project" value="InterPro"/>
</dbReference>
<comment type="similarity">
    <text evidence="1">Belongs to the LysR transcriptional regulatory family.</text>
</comment>
<dbReference type="SUPFAM" id="SSF53850">
    <property type="entry name" value="Periplasmic binding protein-like II"/>
    <property type="match status" value="1"/>
</dbReference>
<dbReference type="Proteomes" id="UP000182894">
    <property type="component" value="Unassembled WGS sequence"/>
</dbReference>
<proteinExistence type="inferred from homology"/>
<dbReference type="PANTHER" id="PTHR30537:SF79">
    <property type="entry name" value="TRANSCRIPTIONAL REGULATOR-RELATED"/>
    <property type="match status" value="1"/>
</dbReference>
<accession>A0A1G7V8X6</accession>
<feature type="domain" description="HTH lysR-type" evidence="5">
    <location>
        <begin position="7"/>
        <end position="64"/>
    </location>
</feature>
<organism evidence="6 7">
    <name type="scientific">Pseudomonas abietaniphila</name>
    <dbReference type="NCBI Taxonomy" id="89065"/>
    <lineage>
        <taxon>Bacteria</taxon>
        <taxon>Pseudomonadati</taxon>
        <taxon>Pseudomonadota</taxon>
        <taxon>Gammaproteobacteria</taxon>
        <taxon>Pseudomonadales</taxon>
        <taxon>Pseudomonadaceae</taxon>
        <taxon>Pseudomonas</taxon>
    </lineage>
</organism>
<dbReference type="Pfam" id="PF03466">
    <property type="entry name" value="LysR_substrate"/>
    <property type="match status" value="1"/>
</dbReference>
<evidence type="ECO:0000256" key="2">
    <source>
        <dbReference type="ARBA" id="ARBA00023015"/>
    </source>
</evidence>
<evidence type="ECO:0000256" key="1">
    <source>
        <dbReference type="ARBA" id="ARBA00009437"/>
    </source>
</evidence>
<evidence type="ECO:0000313" key="6">
    <source>
        <dbReference type="EMBL" id="SDG56028.1"/>
    </source>
</evidence>
<dbReference type="GO" id="GO:0006351">
    <property type="term" value="P:DNA-templated transcription"/>
    <property type="evidence" value="ECO:0007669"/>
    <property type="project" value="TreeGrafter"/>
</dbReference>
<keyword evidence="7" id="KW-1185">Reference proteome</keyword>
<dbReference type="GO" id="GO:0043565">
    <property type="term" value="F:sequence-specific DNA binding"/>
    <property type="evidence" value="ECO:0007669"/>
    <property type="project" value="TreeGrafter"/>
</dbReference>
<evidence type="ECO:0000313" key="7">
    <source>
        <dbReference type="Proteomes" id="UP000182894"/>
    </source>
</evidence>
<name>A0A1G7V8X6_9PSED</name>
<dbReference type="InterPro" id="IPR005119">
    <property type="entry name" value="LysR_subst-bd"/>
</dbReference>
<dbReference type="AlphaFoldDB" id="A0A1G7V8X6"/>
<dbReference type="InterPro" id="IPR036390">
    <property type="entry name" value="WH_DNA-bd_sf"/>
</dbReference>
<dbReference type="RefSeq" id="WP_083370610.1">
    <property type="nucleotide sequence ID" value="NZ_FNCO01000002.1"/>
</dbReference>
<evidence type="ECO:0000259" key="5">
    <source>
        <dbReference type="PROSITE" id="PS50931"/>
    </source>
</evidence>
<dbReference type="STRING" id="89065.SAMN05216605_102421"/>